<dbReference type="Proteomes" id="UP000184236">
    <property type="component" value="Unassembled WGS sequence"/>
</dbReference>
<dbReference type="AlphaFoldDB" id="A0A1M4UHJ1"/>
<evidence type="ECO:0000313" key="2">
    <source>
        <dbReference type="Proteomes" id="UP000184236"/>
    </source>
</evidence>
<dbReference type="STRING" id="1302685.SAMN05444408_102109"/>
<keyword evidence="2" id="KW-1185">Reference proteome</keyword>
<evidence type="ECO:0000313" key="1">
    <source>
        <dbReference type="EMBL" id="SHE56135.1"/>
    </source>
</evidence>
<gene>
    <name evidence="1" type="ORF">SAMN05444408_102109</name>
</gene>
<reference evidence="2" key="1">
    <citation type="submission" date="2016-11" db="EMBL/GenBank/DDBJ databases">
        <authorList>
            <person name="Varghese N."/>
            <person name="Submissions S."/>
        </authorList>
    </citation>
    <scope>NUCLEOTIDE SEQUENCE [LARGE SCALE GENOMIC DNA]</scope>
    <source>
        <strain evidence="2">DSM 26898</strain>
    </source>
</reference>
<proteinExistence type="predicted"/>
<dbReference type="EMBL" id="FQVO01000002">
    <property type="protein sequence ID" value="SHE56135.1"/>
    <property type="molecule type" value="Genomic_DNA"/>
</dbReference>
<sequence>MENLKDMHTMKLENGKYIDLQDLKIVYKHLKVRNQQANDGNYFF</sequence>
<accession>A0A1M4UHJ1</accession>
<organism evidence="1 2">
    <name type="scientific">Chryseobacterium takakiae</name>
    <dbReference type="NCBI Taxonomy" id="1302685"/>
    <lineage>
        <taxon>Bacteria</taxon>
        <taxon>Pseudomonadati</taxon>
        <taxon>Bacteroidota</taxon>
        <taxon>Flavobacteriia</taxon>
        <taxon>Flavobacteriales</taxon>
        <taxon>Weeksellaceae</taxon>
        <taxon>Chryseobacterium group</taxon>
        <taxon>Chryseobacterium</taxon>
    </lineage>
</organism>
<name>A0A1M4UHJ1_9FLAO</name>
<protein>
    <submittedName>
        <fullName evidence="1">Uncharacterized protein</fullName>
    </submittedName>
</protein>